<dbReference type="GO" id="GO:0042742">
    <property type="term" value="P:defense response to bacterium"/>
    <property type="evidence" value="ECO:0007669"/>
    <property type="project" value="UniProtKB-KW"/>
</dbReference>
<keyword evidence="1 3" id="KW-0929">Antimicrobial</keyword>
<evidence type="ECO:0000256" key="3">
    <source>
        <dbReference type="RuleBase" id="RU003788"/>
    </source>
</evidence>
<dbReference type="SUPFAM" id="SSF53955">
    <property type="entry name" value="Lysozyme-like"/>
    <property type="match status" value="1"/>
</dbReference>
<reference evidence="4 5" key="1">
    <citation type="journal article" date="2020" name="Microb. Biotechnol.">
        <title>Phage biocontrol to combat Pseudomonas syringae pathogens causing disease in cherry.</title>
        <authorList>
            <person name="Rabiey M."/>
            <person name="Roy S.R."/>
            <person name="Holtappels D."/>
            <person name="Franceschetti L."/>
            <person name="Quilty B.J."/>
            <person name="Creeth R."/>
            <person name="Sundin G.W."/>
            <person name="Wagemans J."/>
            <person name="Lavigne R."/>
            <person name="Jackson R.W."/>
        </authorList>
    </citation>
    <scope>NUCLEOTIDE SEQUENCE [LARGE SCALE GENOMIC DNA]</scope>
</reference>
<dbReference type="PANTHER" id="PTHR38107">
    <property type="match status" value="1"/>
</dbReference>
<comment type="similarity">
    <text evidence="3">Belongs to the glycosyl hydrolase 24 family.</text>
</comment>
<dbReference type="GO" id="GO:0009253">
    <property type="term" value="P:peptidoglycan catabolic process"/>
    <property type="evidence" value="ECO:0007669"/>
    <property type="project" value="InterPro"/>
</dbReference>
<evidence type="ECO:0000256" key="2">
    <source>
        <dbReference type="ARBA" id="ARBA00022638"/>
    </source>
</evidence>
<evidence type="ECO:0000313" key="5">
    <source>
        <dbReference type="Proteomes" id="UP000501738"/>
    </source>
</evidence>
<evidence type="ECO:0000313" key="4">
    <source>
        <dbReference type="EMBL" id="QJD54819.1"/>
    </source>
</evidence>
<dbReference type="GO" id="GO:0003796">
    <property type="term" value="F:lysozyme activity"/>
    <property type="evidence" value="ECO:0007669"/>
    <property type="project" value="UniProtKB-EC"/>
</dbReference>
<name>A0A6M3TCR9_9CAUD</name>
<dbReference type="Pfam" id="PF00959">
    <property type="entry name" value="Phage_lysozyme"/>
    <property type="match status" value="1"/>
</dbReference>
<proteinExistence type="inferred from homology"/>
<keyword evidence="5" id="KW-1185">Reference proteome</keyword>
<keyword evidence="3" id="KW-0378">Hydrolase</keyword>
<dbReference type="InterPro" id="IPR023347">
    <property type="entry name" value="Lysozyme_dom_sf"/>
</dbReference>
<dbReference type="EMBL" id="MT104468">
    <property type="protein sequence ID" value="QJD54819.1"/>
    <property type="molecule type" value="Genomic_DNA"/>
</dbReference>
<dbReference type="InterPro" id="IPR051018">
    <property type="entry name" value="Bacteriophage_GH24"/>
</dbReference>
<dbReference type="GO" id="GO:0031640">
    <property type="term" value="P:killing of cells of another organism"/>
    <property type="evidence" value="ECO:0007669"/>
    <property type="project" value="UniProtKB-KW"/>
</dbReference>
<keyword evidence="2 3" id="KW-0081">Bacteriolytic enzyme</keyword>
<keyword evidence="3" id="KW-0326">Glycosidase</keyword>
<comment type="catalytic activity">
    <reaction evidence="3">
        <text>Hydrolysis of (1-&gt;4)-beta-linkages between N-acetylmuramic acid and N-acetyl-D-glucosamine residues in a peptidoglycan and between N-acetyl-D-glucosamine residues in chitodextrins.</text>
        <dbReference type="EC" id="3.2.1.17"/>
    </reaction>
</comment>
<dbReference type="EC" id="3.2.1.17" evidence="3"/>
<sequence length="165" mass="17541">MSLRSRLINLGAAGAVLAASAFLGPIEELRTVPYADIGGVKTWCYGQTVGIPKARFTVAECDADLLRSVSRYTEAIKPYTVGAPASVVAAMVSVQYNTQGPGAPHKLFREPLAVRDWQAACAAITAPWQGKYGVSKGFKATVGGKPIRGLENRRAQEFKLCVSGL</sequence>
<dbReference type="InterPro" id="IPR002196">
    <property type="entry name" value="Glyco_hydro_24"/>
</dbReference>
<dbReference type="Gene3D" id="1.10.530.40">
    <property type="match status" value="1"/>
</dbReference>
<protein>
    <recommendedName>
        <fullName evidence="3">Lysozyme</fullName>
        <ecNumber evidence="3">3.2.1.17</ecNumber>
    </recommendedName>
</protein>
<organism evidence="4 5">
    <name type="scientific">Pseudomonas phage MR5</name>
    <dbReference type="NCBI Taxonomy" id="2711172"/>
    <lineage>
        <taxon>Viruses</taxon>
        <taxon>Duplodnaviria</taxon>
        <taxon>Heunggongvirae</taxon>
        <taxon>Uroviricota</taxon>
        <taxon>Caudoviricetes</taxon>
        <taxon>Autographivirales</taxon>
        <taxon>Autoscriptoviridae</taxon>
        <taxon>Krylovirinae</taxon>
        <taxon>Mojovirus</taxon>
        <taxon>Mojovirus MR5</taxon>
    </lineage>
</organism>
<dbReference type="SMR" id="A0A6M3TCR9"/>
<dbReference type="GO" id="GO:0016998">
    <property type="term" value="P:cell wall macromolecule catabolic process"/>
    <property type="evidence" value="ECO:0007669"/>
    <property type="project" value="InterPro"/>
</dbReference>
<evidence type="ECO:0000256" key="1">
    <source>
        <dbReference type="ARBA" id="ARBA00022529"/>
    </source>
</evidence>
<accession>A0A6M3TCR9</accession>
<dbReference type="PANTHER" id="PTHR38107:SF3">
    <property type="entry name" value="LYSOZYME RRRD-RELATED"/>
    <property type="match status" value="1"/>
</dbReference>
<gene>
    <name evidence="4" type="ORF">PssvBMR5_gp51</name>
</gene>
<dbReference type="InterPro" id="IPR023346">
    <property type="entry name" value="Lysozyme-like_dom_sf"/>
</dbReference>
<dbReference type="Proteomes" id="UP000501738">
    <property type="component" value="Segment"/>
</dbReference>